<comment type="cofactor">
    <cofactor evidence="1">
        <name>pyridoxal 5'-phosphate</name>
        <dbReference type="ChEBI" id="CHEBI:597326"/>
    </cofactor>
</comment>
<evidence type="ECO:0000256" key="4">
    <source>
        <dbReference type="ARBA" id="ARBA00022576"/>
    </source>
</evidence>
<sequence length="437" mass="47919">MPVTQPAPVHATRVHETLRRHMLVDGFDLVLDTRASRGSWLVDARDGTRHLDMFSFFASAPLGMNHPALTEDPAFLAELTEVAVNKPSNSDIYTVQMAAFVETFQRVLGDPALPHMFLVEGGAMAVENALKTAFDWKRRHNALHGRQAELGTKVLHLRRAFHGRSGYTMSLTNTEPVKTALYPTFDWPRIDVPAIRFPMDVAEVEAAEHKALTQARAAFAAHPHDIACFIAEPIQGEGGDNHMRGEFLRAMQALCHEHAALFVLDEVQTGGGMTGTAWAYQQLGLQPDVVAFGKKLQVCGIMAGGRVDEVPDNVFRVPSRINSTWGGGLTDMVRSRRYLEVMESDGLIERAAVLGKRLLDGLAAIPGVDNVRGRGLFVALDLPRAEARDAALTHLHRTEHVLILGGGERSIRFRPALTITEDDLDLAVAAMARAVRA</sequence>
<dbReference type="InterPro" id="IPR015421">
    <property type="entry name" value="PyrdxlP-dep_Trfase_major"/>
</dbReference>
<evidence type="ECO:0000256" key="2">
    <source>
        <dbReference type="ARBA" id="ARBA00008954"/>
    </source>
</evidence>
<dbReference type="Proteomes" id="UP001597145">
    <property type="component" value="Unassembled WGS sequence"/>
</dbReference>
<dbReference type="InterPro" id="IPR005814">
    <property type="entry name" value="Aminotrans_3"/>
</dbReference>
<accession>A0ABW4FR78</accession>
<dbReference type="Gene3D" id="3.90.1150.10">
    <property type="entry name" value="Aspartate Aminotransferase, domain 1"/>
    <property type="match status" value="1"/>
</dbReference>
<dbReference type="SUPFAM" id="SSF53383">
    <property type="entry name" value="PLP-dependent transferases"/>
    <property type="match status" value="1"/>
</dbReference>
<evidence type="ECO:0000313" key="11">
    <source>
        <dbReference type="Proteomes" id="UP001597145"/>
    </source>
</evidence>
<dbReference type="PANTHER" id="PTHR43206:SF2">
    <property type="entry name" value="4-AMINOBUTYRATE AMINOTRANSFERASE GABT"/>
    <property type="match status" value="1"/>
</dbReference>
<dbReference type="EC" id="2.6.1.36" evidence="3"/>
<evidence type="ECO:0000256" key="3">
    <source>
        <dbReference type="ARBA" id="ARBA00013071"/>
    </source>
</evidence>
<dbReference type="NCBIfam" id="TIGR03251">
    <property type="entry name" value="LAT_fam"/>
    <property type="match status" value="1"/>
</dbReference>
<evidence type="ECO:0000313" key="10">
    <source>
        <dbReference type="EMBL" id="MFD1533064.1"/>
    </source>
</evidence>
<evidence type="ECO:0000256" key="9">
    <source>
        <dbReference type="RuleBase" id="RU003560"/>
    </source>
</evidence>
<evidence type="ECO:0000256" key="8">
    <source>
        <dbReference type="ARBA" id="ARBA00050040"/>
    </source>
</evidence>
<dbReference type="EMBL" id="JBHUCP010000023">
    <property type="protein sequence ID" value="MFD1533064.1"/>
    <property type="molecule type" value="Genomic_DNA"/>
</dbReference>
<dbReference type="CDD" id="cd00610">
    <property type="entry name" value="OAT_like"/>
    <property type="match status" value="1"/>
</dbReference>
<dbReference type="InterPro" id="IPR015422">
    <property type="entry name" value="PyrdxlP-dep_Trfase_small"/>
</dbReference>
<keyword evidence="11" id="KW-1185">Reference proteome</keyword>
<evidence type="ECO:0000256" key="6">
    <source>
        <dbReference type="ARBA" id="ARBA00022898"/>
    </source>
</evidence>
<dbReference type="GO" id="GO:0045484">
    <property type="term" value="F:L-lysine 6-transaminase activity"/>
    <property type="evidence" value="ECO:0007669"/>
    <property type="project" value="UniProtKB-EC"/>
</dbReference>
<name>A0ABW4FR78_9PSEU</name>
<dbReference type="PANTHER" id="PTHR43206">
    <property type="entry name" value="AMINOTRANSFERASE"/>
    <property type="match status" value="1"/>
</dbReference>
<proteinExistence type="inferred from homology"/>
<reference evidence="11" key="1">
    <citation type="journal article" date="2019" name="Int. J. Syst. Evol. Microbiol.">
        <title>The Global Catalogue of Microorganisms (GCM) 10K type strain sequencing project: providing services to taxonomists for standard genome sequencing and annotation.</title>
        <authorList>
            <consortium name="The Broad Institute Genomics Platform"/>
            <consortium name="The Broad Institute Genome Sequencing Center for Infectious Disease"/>
            <person name="Wu L."/>
            <person name="Ma J."/>
        </authorList>
    </citation>
    <scope>NUCLEOTIDE SEQUENCE [LARGE SCALE GENOMIC DNA]</scope>
    <source>
        <strain evidence="11">JCM 12165</strain>
    </source>
</reference>
<keyword evidence="6 9" id="KW-0663">Pyridoxal phosphate</keyword>
<protein>
    <recommendedName>
        <fullName evidence="8">L-lysine-epsilon aminotransferase</fullName>
        <ecNumber evidence="3">2.6.1.36</ecNumber>
    </recommendedName>
    <alternativeName>
        <fullName evidence="7">Lysine 6-aminotransferase</fullName>
    </alternativeName>
</protein>
<dbReference type="InterPro" id="IPR017657">
    <property type="entry name" value="L-lysine_6-transaminase"/>
</dbReference>
<organism evidence="10 11">
    <name type="scientific">Pseudonocardia aurantiaca</name>
    <dbReference type="NCBI Taxonomy" id="75290"/>
    <lineage>
        <taxon>Bacteria</taxon>
        <taxon>Bacillati</taxon>
        <taxon>Actinomycetota</taxon>
        <taxon>Actinomycetes</taxon>
        <taxon>Pseudonocardiales</taxon>
        <taxon>Pseudonocardiaceae</taxon>
        <taxon>Pseudonocardia</taxon>
    </lineage>
</organism>
<dbReference type="Pfam" id="PF00202">
    <property type="entry name" value="Aminotran_3"/>
    <property type="match status" value="1"/>
</dbReference>
<gene>
    <name evidence="10" type="primary">lat</name>
    <name evidence="10" type="ORF">ACFSCY_26930</name>
</gene>
<evidence type="ECO:0000256" key="1">
    <source>
        <dbReference type="ARBA" id="ARBA00001933"/>
    </source>
</evidence>
<dbReference type="PIRSF" id="PIRSF000521">
    <property type="entry name" value="Transaminase_4ab_Lys_Orn"/>
    <property type="match status" value="1"/>
</dbReference>
<keyword evidence="5 10" id="KW-0808">Transferase</keyword>
<dbReference type="RefSeq" id="WP_343983264.1">
    <property type="nucleotide sequence ID" value="NZ_BAAAJG010000016.1"/>
</dbReference>
<evidence type="ECO:0000256" key="7">
    <source>
        <dbReference type="ARBA" id="ARBA00030921"/>
    </source>
</evidence>
<comment type="similarity">
    <text evidence="2 9">Belongs to the class-III pyridoxal-phosphate-dependent aminotransferase family.</text>
</comment>
<comment type="caution">
    <text evidence="10">The sequence shown here is derived from an EMBL/GenBank/DDBJ whole genome shotgun (WGS) entry which is preliminary data.</text>
</comment>
<evidence type="ECO:0000256" key="5">
    <source>
        <dbReference type="ARBA" id="ARBA00022679"/>
    </source>
</evidence>
<dbReference type="Gene3D" id="3.40.640.10">
    <property type="entry name" value="Type I PLP-dependent aspartate aminotransferase-like (Major domain)"/>
    <property type="match status" value="1"/>
</dbReference>
<dbReference type="InterPro" id="IPR015424">
    <property type="entry name" value="PyrdxlP-dep_Trfase"/>
</dbReference>
<keyword evidence="4 10" id="KW-0032">Aminotransferase</keyword>